<sequence length="219" mass="25363">MLRDLQEISDGKIYGCNDMVRAACGDCAGCHACCEKMGTSIVLDPCDIWRLTTVTGKNFEQLLADTIELQVVDGVILPNLRMDGEKEQCVFLNKQGRCRIHAMRPGLCRVFPLGRIYEEGRIRYFLQMDACQKPGRSKVKVGKWIDTPQMEQYERFLMDWHGLRKQLEKQMKDGIGEQEAKTINMFLLNLFFIKPYEPEQDFYEQYEERRTMAGQAGLK</sequence>
<gene>
    <name evidence="1" type="ORF">DWX93_06680</name>
</gene>
<dbReference type="Pfam" id="PF03692">
    <property type="entry name" value="CxxCxxCC"/>
    <property type="match status" value="1"/>
</dbReference>
<dbReference type="Proteomes" id="UP000266172">
    <property type="component" value="Unassembled WGS sequence"/>
</dbReference>
<dbReference type="PANTHER" id="PTHR35866">
    <property type="entry name" value="PUTATIVE-RELATED"/>
    <property type="match status" value="1"/>
</dbReference>
<dbReference type="AlphaFoldDB" id="A0A395VCT8"/>
<dbReference type="EMBL" id="QRVL01000003">
    <property type="protein sequence ID" value="RGS41328.1"/>
    <property type="molecule type" value="Genomic_DNA"/>
</dbReference>
<reference evidence="1 2" key="1">
    <citation type="submission" date="2018-08" db="EMBL/GenBank/DDBJ databases">
        <title>A genome reference for cultivated species of the human gut microbiota.</title>
        <authorList>
            <person name="Zou Y."/>
            <person name="Xue W."/>
            <person name="Luo G."/>
        </authorList>
    </citation>
    <scope>NUCLEOTIDE SEQUENCE [LARGE SCALE GENOMIC DNA]</scope>
    <source>
        <strain evidence="1 2">AF22-12AC</strain>
    </source>
</reference>
<dbReference type="RefSeq" id="WP_118097080.1">
    <property type="nucleotide sequence ID" value="NZ_QRVL01000003.1"/>
</dbReference>
<comment type="caution">
    <text evidence="1">The sequence shown here is derived from an EMBL/GenBank/DDBJ whole genome shotgun (WGS) entry which is preliminary data.</text>
</comment>
<dbReference type="InterPro" id="IPR005358">
    <property type="entry name" value="Puta_zinc/iron-chelating_dom"/>
</dbReference>
<evidence type="ECO:0000313" key="1">
    <source>
        <dbReference type="EMBL" id="RGS41328.1"/>
    </source>
</evidence>
<protein>
    <submittedName>
        <fullName evidence="1">YkgJ family cysteine cluster protein</fullName>
    </submittedName>
</protein>
<dbReference type="PANTHER" id="PTHR35866:SF1">
    <property type="entry name" value="YKGJ FAMILY CYSTEINE CLUSTER PROTEIN"/>
    <property type="match status" value="1"/>
</dbReference>
<name>A0A395VCT8_9FIRM</name>
<proteinExistence type="predicted"/>
<organism evidence="1 2">
    <name type="scientific">Roseburia hominis</name>
    <dbReference type="NCBI Taxonomy" id="301301"/>
    <lineage>
        <taxon>Bacteria</taxon>
        <taxon>Bacillati</taxon>
        <taxon>Bacillota</taxon>
        <taxon>Clostridia</taxon>
        <taxon>Lachnospirales</taxon>
        <taxon>Lachnospiraceae</taxon>
        <taxon>Roseburia</taxon>
    </lineage>
</organism>
<accession>A0A395VCT8</accession>
<evidence type="ECO:0000313" key="2">
    <source>
        <dbReference type="Proteomes" id="UP000266172"/>
    </source>
</evidence>